<protein>
    <submittedName>
        <fullName evidence="2">Uncharacterized protein</fullName>
    </submittedName>
</protein>
<gene>
    <name evidence="2" type="ORF">H9L42_13735</name>
</gene>
<dbReference type="EMBL" id="JACRYT010000020">
    <property type="protein sequence ID" value="MBC6680883.1"/>
    <property type="molecule type" value="Genomic_DNA"/>
</dbReference>
<name>A0A923NKP3_9FIRM</name>
<evidence type="ECO:0000256" key="1">
    <source>
        <dbReference type="SAM" id="Phobius"/>
    </source>
</evidence>
<keyword evidence="3" id="KW-1185">Reference proteome</keyword>
<comment type="caution">
    <text evidence="2">The sequence shown here is derived from an EMBL/GenBank/DDBJ whole genome shotgun (WGS) entry which is preliminary data.</text>
</comment>
<accession>A0A923NKP3</accession>
<evidence type="ECO:0000313" key="3">
    <source>
        <dbReference type="Proteomes" id="UP000602647"/>
    </source>
</evidence>
<feature type="transmembrane region" description="Helical" evidence="1">
    <location>
        <begin position="12"/>
        <end position="28"/>
    </location>
</feature>
<organism evidence="2 3">
    <name type="scientific">Zhenpiania hominis</name>
    <dbReference type="NCBI Taxonomy" id="2763644"/>
    <lineage>
        <taxon>Bacteria</taxon>
        <taxon>Bacillati</taxon>
        <taxon>Bacillota</taxon>
        <taxon>Clostridia</taxon>
        <taxon>Peptostreptococcales</taxon>
        <taxon>Anaerovoracaceae</taxon>
        <taxon>Zhenpiania</taxon>
    </lineage>
</organism>
<dbReference type="AlphaFoldDB" id="A0A923NKP3"/>
<proteinExistence type="predicted"/>
<sequence length="111" mass="13722">MVHRFHTEIAKMYGVTAAVIFFNIAYWVEENEKNRIHYYDGYYWVYCSIHNLAESTHDYLTENQIRRAIQKLLDDDMLYKGNYNKKKYDRTYWYTLTPKAEEILWKIKMRM</sequence>
<evidence type="ECO:0000313" key="2">
    <source>
        <dbReference type="EMBL" id="MBC6680883.1"/>
    </source>
</evidence>
<keyword evidence="1" id="KW-1133">Transmembrane helix</keyword>
<reference evidence="2" key="1">
    <citation type="submission" date="2020-08" db="EMBL/GenBank/DDBJ databases">
        <title>Genome public.</title>
        <authorList>
            <person name="Liu C."/>
            <person name="Sun Q."/>
        </authorList>
    </citation>
    <scope>NUCLEOTIDE SEQUENCE</scope>
    <source>
        <strain evidence="2">BX12</strain>
    </source>
</reference>
<dbReference type="RefSeq" id="WP_187303980.1">
    <property type="nucleotide sequence ID" value="NZ_JACRYT010000020.1"/>
</dbReference>
<dbReference type="Proteomes" id="UP000602647">
    <property type="component" value="Unassembled WGS sequence"/>
</dbReference>
<keyword evidence="1" id="KW-0812">Transmembrane</keyword>
<keyword evidence="1" id="KW-0472">Membrane</keyword>